<dbReference type="NCBIfam" id="TIGR02488">
    <property type="entry name" value="flgG_G_neg"/>
    <property type="match status" value="1"/>
</dbReference>
<dbReference type="InterPro" id="IPR019776">
    <property type="entry name" value="Flagellar_basal_body_rod_CS"/>
</dbReference>
<dbReference type="PANTHER" id="PTHR30435:SF19">
    <property type="entry name" value="FLAGELLAR BASAL-BODY ROD PROTEIN FLGG"/>
    <property type="match status" value="1"/>
</dbReference>
<feature type="domain" description="Flagellar basal body rod protein N-terminal" evidence="9">
    <location>
        <begin position="7"/>
        <end position="35"/>
    </location>
</feature>
<dbReference type="Pfam" id="PF06429">
    <property type="entry name" value="Flg_bbr_C"/>
    <property type="match status" value="1"/>
</dbReference>
<dbReference type="InterPro" id="IPR010930">
    <property type="entry name" value="Flg_bb/hook_C_dom"/>
</dbReference>
<comment type="subunit">
    <text evidence="5 8">The basal body constitutes a major portion of the flagellar organelle and consists of four rings (L,P,S, and M) mounted on a central rod. The rod consists of about 26 subunits of FlgG in the distal portion, and FlgB, FlgC and FlgF are thought to build up the proximal portion of the rod with about 6 subunits each.</text>
</comment>
<keyword evidence="12" id="KW-0966">Cell projection</keyword>
<dbReference type="InterPro" id="IPR037925">
    <property type="entry name" value="FlgE/F/G-like"/>
</dbReference>
<gene>
    <name evidence="12" type="primary">flgG</name>
    <name evidence="12" type="ORF">BCTU_223</name>
</gene>
<dbReference type="SUPFAM" id="SSF117143">
    <property type="entry name" value="Flagellar hook protein flgE"/>
    <property type="match status" value="1"/>
</dbReference>
<dbReference type="InterPro" id="IPR012834">
    <property type="entry name" value="FlgG_G_neg"/>
</dbReference>
<dbReference type="InterPro" id="IPR020013">
    <property type="entry name" value="Flagellar_FlgE/F/G"/>
</dbReference>
<evidence type="ECO:0000256" key="4">
    <source>
        <dbReference type="ARBA" id="ARBA00023143"/>
    </source>
</evidence>
<comment type="similarity">
    <text evidence="2 8">Belongs to the flagella basal body rod proteins family.</text>
</comment>
<accession>F7WZE3</accession>
<keyword evidence="4 8" id="KW-0975">Bacterial flagellum</keyword>
<dbReference type="Proteomes" id="UP000006811">
    <property type="component" value="Chromosome"/>
</dbReference>
<reference evidence="12 13" key="1">
    <citation type="journal article" date="2011" name="Appl. Environ. Microbiol.">
        <title>The genome of Buchnera aphidicola from the aphid Cinara tujafilina provides new clues about the evolutionary history of metabolic losses in bacterial endosymbionts.</title>
        <authorList>
            <person name="Lamelas A."/>
            <person name="Gosalbes M.J."/>
            <person name="Moya A."/>
            <person name="Latorre A."/>
        </authorList>
    </citation>
    <scope>NUCLEOTIDE SEQUENCE [LARGE SCALE GENOMIC DNA]</scope>
    <source>
        <strain evidence="13">Cinara tujafilina</strain>
    </source>
</reference>
<protein>
    <recommendedName>
        <fullName evidence="3 7">Flagellar basal-body rod protein FlgG</fullName>
    </recommendedName>
    <alternativeName>
        <fullName evidence="6 8">Distal rod protein</fullName>
    </alternativeName>
</protein>
<keyword evidence="12" id="KW-0969">Cilium</keyword>
<sequence>MISSLWIAKTGLDAQLTNLNIIANNLANVNTNGFKKSRAIFKDLIYQNDYAIQKNNQQINNKQQPHIQLGTGVKTIATERINTPGNLSHTGSWNDLAIHGPGFFQIQLENGDIAFTKDGAFQLNNMREIVTNNGLPLFPSIIIPKNSGKINIAKDGVVSISSNDHSPDTEIGKIQLAKFNNSNGLESIGNNLYRSTKNSGTPILNALDIYDNNESIMQGYLEKSNVNITEELVNMIQAQRAYEINSKVLTVIEQMFQKLSQL</sequence>
<keyword evidence="13" id="KW-1185">Reference proteome</keyword>
<dbReference type="HOGENOM" id="CLU_013687_0_2_6"/>
<dbReference type="Pfam" id="PF22692">
    <property type="entry name" value="LlgE_F_G_D1"/>
    <property type="match status" value="1"/>
</dbReference>
<dbReference type="eggNOG" id="COG4786">
    <property type="taxonomic scope" value="Bacteria"/>
</dbReference>
<dbReference type="GO" id="GO:0071978">
    <property type="term" value="P:bacterial-type flagellum-dependent swarming motility"/>
    <property type="evidence" value="ECO:0007669"/>
    <property type="project" value="TreeGrafter"/>
</dbReference>
<proteinExistence type="inferred from homology"/>
<dbReference type="NCBIfam" id="TIGR03506">
    <property type="entry name" value="FlgEFG_subfam"/>
    <property type="match status" value="2"/>
</dbReference>
<dbReference type="InterPro" id="IPR053967">
    <property type="entry name" value="LlgE_F_G-like_D1"/>
</dbReference>
<evidence type="ECO:0000256" key="3">
    <source>
        <dbReference type="ARBA" id="ARBA00017948"/>
    </source>
</evidence>
<dbReference type="InterPro" id="IPR001444">
    <property type="entry name" value="Flag_bb_rod_N"/>
</dbReference>
<evidence type="ECO:0000256" key="5">
    <source>
        <dbReference type="ARBA" id="ARBA00025933"/>
    </source>
</evidence>
<evidence type="ECO:0000256" key="2">
    <source>
        <dbReference type="ARBA" id="ARBA00009677"/>
    </source>
</evidence>
<dbReference type="PROSITE" id="PS00588">
    <property type="entry name" value="FLAGELLA_BB_ROD"/>
    <property type="match status" value="1"/>
</dbReference>
<keyword evidence="12" id="KW-0282">Flagellum</keyword>
<evidence type="ECO:0000259" key="11">
    <source>
        <dbReference type="Pfam" id="PF22692"/>
    </source>
</evidence>
<organism evidence="12 13">
    <name type="scientific">Buchnera aphidicola</name>
    <name type="common">Cinara tujafilina</name>
    <dbReference type="NCBI Taxonomy" id="261317"/>
    <lineage>
        <taxon>Bacteria</taxon>
        <taxon>Pseudomonadati</taxon>
        <taxon>Pseudomonadota</taxon>
        <taxon>Gammaproteobacteria</taxon>
        <taxon>Enterobacterales</taxon>
        <taxon>Erwiniaceae</taxon>
        <taxon>Buchnera</taxon>
    </lineage>
</organism>
<dbReference type="GO" id="GO:0009426">
    <property type="term" value="C:bacterial-type flagellum basal body, distal rod"/>
    <property type="evidence" value="ECO:0007669"/>
    <property type="project" value="UniProtKB-UniRule"/>
</dbReference>
<dbReference type="OrthoDB" id="9804559at2"/>
<dbReference type="PANTHER" id="PTHR30435">
    <property type="entry name" value="FLAGELLAR PROTEIN"/>
    <property type="match status" value="1"/>
</dbReference>
<evidence type="ECO:0000256" key="6">
    <source>
        <dbReference type="ARBA" id="ARBA00032912"/>
    </source>
</evidence>
<name>F7WZE3_9GAMM</name>
<evidence type="ECO:0000313" key="13">
    <source>
        <dbReference type="Proteomes" id="UP000006811"/>
    </source>
</evidence>
<dbReference type="STRING" id="261317.BCTU_223"/>
<evidence type="ECO:0000313" key="12">
    <source>
        <dbReference type="EMBL" id="AEH39805.1"/>
    </source>
</evidence>
<evidence type="ECO:0000256" key="7">
    <source>
        <dbReference type="NCBIfam" id="TIGR02488"/>
    </source>
</evidence>
<evidence type="ECO:0000256" key="1">
    <source>
        <dbReference type="ARBA" id="ARBA00004117"/>
    </source>
</evidence>
<comment type="subcellular location">
    <subcellularLocation>
        <location evidence="1 8">Bacterial flagellum basal body</location>
    </subcellularLocation>
</comment>
<evidence type="ECO:0000259" key="9">
    <source>
        <dbReference type="Pfam" id="PF00460"/>
    </source>
</evidence>
<feature type="domain" description="Flagellar hook protein FlgE/F/G-like D1" evidence="11">
    <location>
        <begin position="97"/>
        <end position="159"/>
    </location>
</feature>
<dbReference type="AlphaFoldDB" id="F7WZE3"/>
<evidence type="ECO:0000256" key="8">
    <source>
        <dbReference type="RuleBase" id="RU362116"/>
    </source>
</evidence>
<dbReference type="KEGG" id="baj:BCTU_223"/>
<evidence type="ECO:0000259" key="10">
    <source>
        <dbReference type="Pfam" id="PF06429"/>
    </source>
</evidence>
<dbReference type="EMBL" id="CP001817">
    <property type="protein sequence ID" value="AEH39805.1"/>
    <property type="molecule type" value="Genomic_DNA"/>
</dbReference>
<dbReference type="Pfam" id="PF00460">
    <property type="entry name" value="Flg_bb_rod"/>
    <property type="match status" value="1"/>
</dbReference>
<feature type="domain" description="Flagellar basal-body/hook protein C-terminal" evidence="10">
    <location>
        <begin position="217"/>
        <end position="262"/>
    </location>
</feature>